<keyword evidence="5" id="KW-0804">Transcription</keyword>
<dbReference type="SMART" id="SM00448">
    <property type="entry name" value="REC"/>
    <property type="match status" value="1"/>
</dbReference>
<dbReference type="InterPro" id="IPR011006">
    <property type="entry name" value="CheY-like_superfamily"/>
</dbReference>
<dbReference type="AlphaFoldDB" id="A0A1L1PYR3"/>
<reference evidence="11" key="1">
    <citation type="submission" date="2014-02" db="EMBL/GenBank/DDBJ databases">
        <authorList>
            <person name="Gan H."/>
        </authorList>
    </citation>
    <scope>NUCLEOTIDE SEQUENCE [LARGE SCALE GENOMIC DNA]</scope>
    <source>
        <strain evidence="11">S1</strain>
    </source>
</reference>
<dbReference type="NCBIfam" id="TIGR01387">
    <property type="entry name" value="cztR_silR_copR"/>
    <property type="match status" value="1"/>
</dbReference>
<evidence type="ECO:0000256" key="4">
    <source>
        <dbReference type="ARBA" id="ARBA00023125"/>
    </source>
</evidence>
<dbReference type="PANTHER" id="PTHR48111">
    <property type="entry name" value="REGULATOR OF RPOS"/>
    <property type="match status" value="1"/>
</dbReference>
<evidence type="ECO:0000256" key="5">
    <source>
        <dbReference type="ARBA" id="ARBA00023163"/>
    </source>
</evidence>
<dbReference type="PROSITE" id="PS51755">
    <property type="entry name" value="OMPR_PHOB"/>
    <property type="match status" value="1"/>
</dbReference>
<dbReference type="InterPro" id="IPR039420">
    <property type="entry name" value="WalR-like"/>
</dbReference>
<protein>
    <submittedName>
        <fullName evidence="10">Winged helix family two component heavy metal response transcriptional regulator</fullName>
    </submittedName>
</protein>
<keyword evidence="1 6" id="KW-0597">Phosphoprotein</keyword>
<dbReference type="GO" id="GO:0000976">
    <property type="term" value="F:transcription cis-regulatory region binding"/>
    <property type="evidence" value="ECO:0007669"/>
    <property type="project" value="TreeGrafter"/>
</dbReference>
<feature type="modified residue" description="4-aspartylphosphate" evidence="6">
    <location>
        <position position="51"/>
    </location>
</feature>
<accession>A0A1L1PYR3</accession>
<dbReference type="InterPro" id="IPR001789">
    <property type="entry name" value="Sig_transdc_resp-reg_receiver"/>
</dbReference>
<keyword evidence="4 7" id="KW-0238">DNA-binding</keyword>
<dbReference type="GO" id="GO:0006355">
    <property type="term" value="P:regulation of DNA-templated transcription"/>
    <property type="evidence" value="ECO:0007669"/>
    <property type="project" value="InterPro"/>
</dbReference>
<dbReference type="InterPro" id="IPR016032">
    <property type="entry name" value="Sig_transdc_resp-reg_C-effctor"/>
</dbReference>
<feature type="domain" description="Response regulatory" evidence="8">
    <location>
        <begin position="2"/>
        <end position="119"/>
    </location>
</feature>
<evidence type="ECO:0000256" key="2">
    <source>
        <dbReference type="ARBA" id="ARBA00023012"/>
    </source>
</evidence>
<evidence type="ECO:0000313" key="10">
    <source>
        <dbReference type="EMBL" id="CDN90405.1"/>
    </source>
</evidence>
<evidence type="ECO:0000256" key="6">
    <source>
        <dbReference type="PROSITE-ProRule" id="PRU00169"/>
    </source>
</evidence>
<dbReference type="Gene3D" id="3.40.50.2300">
    <property type="match status" value="1"/>
</dbReference>
<dbReference type="PANTHER" id="PTHR48111:SF76">
    <property type="entry name" value="TWO-COMPONENT RESPONSE REGULATOR"/>
    <property type="match status" value="1"/>
</dbReference>
<organism evidence="10 11">
    <name type="scientific">Hydrogenophaga intermedia</name>
    <dbReference type="NCBI Taxonomy" id="65786"/>
    <lineage>
        <taxon>Bacteria</taxon>
        <taxon>Pseudomonadati</taxon>
        <taxon>Pseudomonadota</taxon>
        <taxon>Betaproteobacteria</taxon>
        <taxon>Burkholderiales</taxon>
        <taxon>Comamonadaceae</taxon>
        <taxon>Hydrogenophaga</taxon>
    </lineage>
</organism>
<feature type="domain" description="OmpR/PhoB-type" evidence="9">
    <location>
        <begin position="131"/>
        <end position="229"/>
    </location>
</feature>
<dbReference type="SUPFAM" id="SSF52172">
    <property type="entry name" value="CheY-like"/>
    <property type="match status" value="1"/>
</dbReference>
<evidence type="ECO:0000256" key="7">
    <source>
        <dbReference type="PROSITE-ProRule" id="PRU01091"/>
    </source>
</evidence>
<dbReference type="GO" id="GO:0005829">
    <property type="term" value="C:cytosol"/>
    <property type="evidence" value="ECO:0007669"/>
    <property type="project" value="TreeGrafter"/>
</dbReference>
<dbReference type="RefSeq" id="WP_035624432.1">
    <property type="nucleotide sequence ID" value="NZ_CCAE010000081.1"/>
</dbReference>
<dbReference type="GO" id="GO:0000156">
    <property type="term" value="F:phosphorelay response regulator activity"/>
    <property type="evidence" value="ECO:0007669"/>
    <property type="project" value="TreeGrafter"/>
</dbReference>
<dbReference type="Pfam" id="PF00486">
    <property type="entry name" value="Trans_reg_C"/>
    <property type="match status" value="1"/>
</dbReference>
<evidence type="ECO:0000259" key="9">
    <source>
        <dbReference type="PROSITE" id="PS51755"/>
    </source>
</evidence>
<dbReference type="EMBL" id="CCAE010000081">
    <property type="protein sequence ID" value="CDN90405.1"/>
    <property type="molecule type" value="Genomic_DNA"/>
</dbReference>
<dbReference type="Gene3D" id="6.10.250.690">
    <property type="match status" value="1"/>
</dbReference>
<dbReference type="Pfam" id="PF00072">
    <property type="entry name" value="Response_reg"/>
    <property type="match status" value="1"/>
</dbReference>
<feature type="DNA-binding region" description="OmpR/PhoB-type" evidence="7">
    <location>
        <begin position="131"/>
        <end position="229"/>
    </location>
</feature>
<dbReference type="InterPro" id="IPR001867">
    <property type="entry name" value="OmpR/PhoB-type_DNA-bd"/>
</dbReference>
<evidence type="ECO:0000313" key="11">
    <source>
        <dbReference type="Proteomes" id="UP000028878"/>
    </source>
</evidence>
<dbReference type="Gene3D" id="1.10.10.10">
    <property type="entry name" value="Winged helix-like DNA-binding domain superfamily/Winged helix DNA-binding domain"/>
    <property type="match status" value="1"/>
</dbReference>
<dbReference type="GO" id="GO:0032993">
    <property type="term" value="C:protein-DNA complex"/>
    <property type="evidence" value="ECO:0007669"/>
    <property type="project" value="TreeGrafter"/>
</dbReference>
<dbReference type="InterPro" id="IPR036388">
    <property type="entry name" value="WH-like_DNA-bd_sf"/>
</dbReference>
<keyword evidence="3" id="KW-0805">Transcription regulation</keyword>
<evidence type="ECO:0000256" key="3">
    <source>
        <dbReference type="ARBA" id="ARBA00023015"/>
    </source>
</evidence>
<dbReference type="PROSITE" id="PS50110">
    <property type="entry name" value="RESPONSE_REGULATORY"/>
    <property type="match status" value="1"/>
</dbReference>
<keyword evidence="11" id="KW-1185">Reference proteome</keyword>
<dbReference type="CDD" id="cd00383">
    <property type="entry name" value="trans_reg_C"/>
    <property type="match status" value="1"/>
</dbReference>
<dbReference type="CDD" id="cd19935">
    <property type="entry name" value="REC_OmpR_CusR-like"/>
    <property type="match status" value="1"/>
</dbReference>
<evidence type="ECO:0000259" key="8">
    <source>
        <dbReference type="PROSITE" id="PS50110"/>
    </source>
</evidence>
<reference evidence="11" key="2">
    <citation type="submission" date="2014-11" db="EMBL/GenBank/DDBJ databases">
        <title>Draft genome sequence of Hydrogenophaga intermedia S1.</title>
        <authorList>
            <person name="Gan H.M."/>
            <person name="Chew T.H."/>
            <person name="Stolz A."/>
        </authorList>
    </citation>
    <scope>NUCLEOTIDE SEQUENCE [LARGE SCALE GENOMIC DNA]</scope>
    <source>
        <strain evidence="11">S1</strain>
    </source>
</reference>
<name>A0A1L1PYR3_HYDIT</name>
<dbReference type="SMART" id="SM00862">
    <property type="entry name" value="Trans_reg_C"/>
    <property type="match status" value="1"/>
</dbReference>
<dbReference type="SUPFAM" id="SSF46894">
    <property type="entry name" value="C-terminal effector domain of the bipartite response regulators"/>
    <property type="match status" value="1"/>
</dbReference>
<gene>
    <name evidence="10" type="ORF">BN948_04849</name>
</gene>
<dbReference type="FunFam" id="1.10.10.10:FF:000005">
    <property type="entry name" value="Two-component system response regulator"/>
    <property type="match status" value="1"/>
</dbReference>
<keyword evidence="2" id="KW-0902">Two-component regulatory system</keyword>
<dbReference type="Proteomes" id="UP000028878">
    <property type="component" value="Unassembled WGS sequence"/>
</dbReference>
<evidence type="ECO:0000256" key="1">
    <source>
        <dbReference type="ARBA" id="ARBA00022553"/>
    </source>
</evidence>
<dbReference type="InterPro" id="IPR006291">
    <property type="entry name" value="CusR-like"/>
</dbReference>
<sequence length="232" mass="25959">MRILLVEDERRLADFLVKGLHELGHLVDLALDGVEGKRLALGGEYDLLVLDVMLPGIDGLSILEAVRKAPGECARTPVLMLTARDEIHDRVRGLEAGADDYLVKPFAVSELFARIGALSRRMVVKGTGTAVAVLRMADLEVDLIARRATRGGHRLDLTGKEFALLLVLLRRRGQILSRTTIAEQVWDMQFDSQTNLVEVAIRRLRSKLDDPFEPKLLHTERGMGYVMEDRRT</sequence>
<proteinExistence type="predicted"/>